<dbReference type="NCBIfam" id="NF047751">
    <property type="entry name" value="HepT_toxin"/>
    <property type="match status" value="1"/>
</dbReference>
<name>X1HWF1_9ZZZZ</name>
<keyword evidence="3" id="KW-0378">Hydrolase</keyword>
<gene>
    <name evidence="5" type="ORF">S03H2_35633</name>
</gene>
<dbReference type="EMBL" id="BARU01021812">
    <property type="protein sequence ID" value="GAH49628.1"/>
    <property type="molecule type" value="Genomic_DNA"/>
</dbReference>
<evidence type="ECO:0000313" key="5">
    <source>
        <dbReference type="EMBL" id="GAH49628.1"/>
    </source>
</evidence>
<protein>
    <recommendedName>
        <fullName evidence="6">DUF86 domain-containing protein</fullName>
    </recommendedName>
</protein>
<comment type="caution">
    <text evidence="5">The sequence shown here is derived from an EMBL/GenBank/DDBJ whole genome shotgun (WGS) entry which is preliminary data.</text>
</comment>
<organism evidence="5">
    <name type="scientific">marine sediment metagenome</name>
    <dbReference type="NCBI Taxonomy" id="412755"/>
    <lineage>
        <taxon>unclassified sequences</taxon>
        <taxon>metagenomes</taxon>
        <taxon>ecological metagenomes</taxon>
    </lineage>
</organism>
<dbReference type="InterPro" id="IPR037038">
    <property type="entry name" value="HepT-like_sf"/>
</dbReference>
<keyword evidence="2" id="KW-0540">Nuclease</keyword>
<keyword evidence="1" id="KW-1277">Toxin-antitoxin system</keyword>
<dbReference type="PANTHER" id="PTHR33397:SF3">
    <property type="entry name" value="MRNA NUCLEASE HEPT"/>
    <property type="match status" value="1"/>
</dbReference>
<dbReference type="GO" id="GO:0004540">
    <property type="term" value="F:RNA nuclease activity"/>
    <property type="evidence" value="ECO:0007669"/>
    <property type="project" value="InterPro"/>
</dbReference>
<sequence>MLDKNFIQRKIKLIQEELSKLESLSHYSFKEISDDFTKMYTVERALEKIIMRAIDLNQHIIAEIGHGDEKIRGYEDTFYALTTLDVYPEEFAKEIAPSAGLRNRLVHEYNDTKDEIIYRSVEDAIRQYAKYCDFILKFIKDRKN</sequence>
<dbReference type="Gene3D" id="1.20.120.580">
    <property type="entry name" value="bsu32300-like"/>
    <property type="match status" value="1"/>
</dbReference>
<evidence type="ECO:0000256" key="1">
    <source>
        <dbReference type="ARBA" id="ARBA00022649"/>
    </source>
</evidence>
<proteinExistence type="inferred from homology"/>
<dbReference type="InterPro" id="IPR052379">
    <property type="entry name" value="Type_VII_TA_RNase"/>
</dbReference>
<evidence type="ECO:0000256" key="2">
    <source>
        <dbReference type="ARBA" id="ARBA00022722"/>
    </source>
</evidence>
<dbReference type="AlphaFoldDB" id="X1HWF1"/>
<comment type="similarity">
    <text evidence="4">Belongs to the HepT RNase toxin family.</text>
</comment>
<evidence type="ECO:0000256" key="4">
    <source>
        <dbReference type="ARBA" id="ARBA00024207"/>
    </source>
</evidence>
<accession>X1HWF1</accession>
<evidence type="ECO:0000256" key="3">
    <source>
        <dbReference type="ARBA" id="ARBA00022801"/>
    </source>
</evidence>
<dbReference type="GO" id="GO:0110001">
    <property type="term" value="C:toxin-antitoxin complex"/>
    <property type="evidence" value="ECO:0007669"/>
    <property type="project" value="InterPro"/>
</dbReference>
<dbReference type="Pfam" id="PF01934">
    <property type="entry name" value="HepT-like"/>
    <property type="match status" value="1"/>
</dbReference>
<reference evidence="5" key="1">
    <citation type="journal article" date="2014" name="Front. Microbiol.">
        <title>High frequency of phylogenetically diverse reductive dehalogenase-homologous genes in deep subseafloor sedimentary metagenomes.</title>
        <authorList>
            <person name="Kawai M."/>
            <person name="Futagami T."/>
            <person name="Toyoda A."/>
            <person name="Takaki Y."/>
            <person name="Nishi S."/>
            <person name="Hori S."/>
            <person name="Arai W."/>
            <person name="Tsubouchi T."/>
            <person name="Morono Y."/>
            <person name="Uchiyama I."/>
            <person name="Ito T."/>
            <person name="Fujiyama A."/>
            <person name="Inagaki F."/>
            <person name="Takami H."/>
        </authorList>
    </citation>
    <scope>NUCLEOTIDE SEQUENCE</scope>
    <source>
        <strain evidence="5">Expedition CK06-06</strain>
    </source>
</reference>
<dbReference type="InterPro" id="IPR008201">
    <property type="entry name" value="HepT-like"/>
</dbReference>
<evidence type="ECO:0008006" key="6">
    <source>
        <dbReference type="Google" id="ProtNLM"/>
    </source>
</evidence>
<dbReference type="GO" id="GO:0016787">
    <property type="term" value="F:hydrolase activity"/>
    <property type="evidence" value="ECO:0007669"/>
    <property type="project" value="UniProtKB-KW"/>
</dbReference>
<dbReference type="PANTHER" id="PTHR33397">
    <property type="entry name" value="UPF0331 PROTEIN YUTE"/>
    <property type="match status" value="1"/>
</dbReference>